<dbReference type="AlphaFoldDB" id="A0A1F5G3L5"/>
<sequence>MSQVNNKDELCKFAKKCAYVGNKLILDTEPLTPINYHGEKEKFFKSSTYNPIYKYKKKNLNRIKKLLNKLNYELISLTLPTDLNIYLKKYLQNLNLLFLGFQSIGTPNFAKITNQLFDWSTKNINNIKTQLPQIRFQEECNGVLSAKEIKKELEKYIKKYGIYDHPVITDNYNDHTIRVTQKKVIIGYKVKRNFANVKRLIVHEIETHVIQKYNVRLSKNPLLKLLIYKDWWLYAEGLAVYNEIQSNTLTHSAYDTYLYRVEAVKMLNQSFRQIYNNLATHLPKEKAFITTYRVKRGLADTSAPGGFPKDAAYLLGYKTIVEYVQSGGKINTLYVFRIPQLAHLLTKYNLWQKKKYKYPKFLK</sequence>
<dbReference type="Proteomes" id="UP000176317">
    <property type="component" value="Unassembled WGS sequence"/>
</dbReference>
<evidence type="ECO:0000256" key="2">
    <source>
        <dbReference type="ARBA" id="ARBA00022670"/>
    </source>
</evidence>
<dbReference type="PANTHER" id="PTHR31817">
    <property type="match status" value="1"/>
</dbReference>
<protein>
    <recommendedName>
        <fullName evidence="7">DUF1704 domain-containing protein</fullName>
    </recommendedName>
</protein>
<keyword evidence="3" id="KW-0378">Hydrolase</keyword>
<reference evidence="5 6" key="1">
    <citation type="journal article" date="2016" name="Nat. Commun.">
        <title>Thousands of microbial genomes shed light on interconnected biogeochemical processes in an aquifer system.</title>
        <authorList>
            <person name="Anantharaman K."/>
            <person name="Brown C.T."/>
            <person name="Hug L.A."/>
            <person name="Sharon I."/>
            <person name="Castelle C.J."/>
            <person name="Probst A.J."/>
            <person name="Thomas B.C."/>
            <person name="Singh A."/>
            <person name="Wilkins M.J."/>
            <person name="Karaoz U."/>
            <person name="Brodie E.L."/>
            <person name="Williams K.H."/>
            <person name="Hubbard S.S."/>
            <person name="Banfield J.F."/>
        </authorList>
    </citation>
    <scope>NUCLEOTIDE SEQUENCE [LARGE SCALE GENOMIC DNA]</scope>
</reference>
<dbReference type="PANTHER" id="PTHR31817:SF0">
    <property type="entry name" value="CHROMOSOME UNDETERMINED SCAFFOLD_67, WHOLE GENOME SHOTGUN SEQUENCE"/>
    <property type="match status" value="1"/>
</dbReference>
<proteinExistence type="predicted"/>
<dbReference type="SMART" id="SM01154">
    <property type="entry name" value="DUF1704"/>
    <property type="match status" value="1"/>
</dbReference>
<evidence type="ECO:0000256" key="4">
    <source>
        <dbReference type="ARBA" id="ARBA00023049"/>
    </source>
</evidence>
<dbReference type="GO" id="GO:0006508">
    <property type="term" value="P:proteolysis"/>
    <property type="evidence" value="ECO:0007669"/>
    <property type="project" value="UniProtKB-KW"/>
</dbReference>
<evidence type="ECO:0000313" key="6">
    <source>
        <dbReference type="Proteomes" id="UP000176317"/>
    </source>
</evidence>
<gene>
    <name evidence="5" type="ORF">A2164_03630</name>
</gene>
<organism evidence="5 6">
    <name type="scientific">Candidatus Curtissbacteria bacterium RBG_13_35_7</name>
    <dbReference type="NCBI Taxonomy" id="1797705"/>
    <lineage>
        <taxon>Bacteria</taxon>
        <taxon>Candidatus Curtissiibacteriota</taxon>
    </lineage>
</organism>
<evidence type="ECO:0000256" key="1">
    <source>
        <dbReference type="ARBA" id="ARBA00001947"/>
    </source>
</evidence>
<keyword evidence="2" id="KW-0645">Protease</keyword>
<dbReference type="GO" id="GO:0008237">
    <property type="term" value="F:metallopeptidase activity"/>
    <property type="evidence" value="ECO:0007669"/>
    <property type="project" value="UniProtKB-KW"/>
</dbReference>
<keyword evidence="4" id="KW-0482">Metalloprotease</keyword>
<dbReference type="EMBL" id="MFAT01000028">
    <property type="protein sequence ID" value="OGD86470.1"/>
    <property type="molecule type" value="Genomic_DNA"/>
</dbReference>
<evidence type="ECO:0008006" key="7">
    <source>
        <dbReference type="Google" id="ProtNLM"/>
    </source>
</evidence>
<dbReference type="InterPro" id="IPR012548">
    <property type="entry name" value="MATCAP"/>
</dbReference>
<comment type="caution">
    <text evidence="5">The sequence shown here is derived from an EMBL/GenBank/DDBJ whole genome shotgun (WGS) entry which is preliminary data.</text>
</comment>
<evidence type="ECO:0000256" key="3">
    <source>
        <dbReference type="ARBA" id="ARBA00022801"/>
    </source>
</evidence>
<name>A0A1F5G3L5_9BACT</name>
<dbReference type="Pfam" id="PF08014">
    <property type="entry name" value="MATCAP"/>
    <property type="match status" value="1"/>
</dbReference>
<evidence type="ECO:0000313" key="5">
    <source>
        <dbReference type="EMBL" id="OGD86470.1"/>
    </source>
</evidence>
<accession>A0A1F5G3L5</accession>
<comment type="cofactor">
    <cofactor evidence="1">
        <name>Zn(2+)</name>
        <dbReference type="ChEBI" id="CHEBI:29105"/>
    </cofactor>
</comment>